<feature type="domain" description="PAS" evidence="9">
    <location>
        <begin position="7"/>
        <end position="77"/>
    </location>
</feature>
<dbReference type="PROSITE" id="PS50112">
    <property type="entry name" value="PAS"/>
    <property type="match status" value="3"/>
</dbReference>
<keyword evidence="4" id="KW-0808">Transferase</keyword>
<sequence length="648" mass="74279">MNIFQENSNIFKLLSEAVSEGIIVVNDKRIIVGSNNAAHEIFGYEQGELVGKPLHILIPQKYHVDHKTHVKVFLENREKRPMGEGNDLFGVRKNGEEFHLQVGLNPFEIYGETYVMALVMDITNRKEIEQSHLLQREALQSANNGIIITDALQEDNPIIYYNKAFQSLTGYTEEEILGKNCRFLQGTDTDKTSINDIRNAIKKGKNCQATIRNYKKDGTLFWNDLYITPIEKNGLVTHFIGIQNDVTERVNTEQERSHWGRIFNESLNEIFVFDADSLKFINMNKGAQKNIGYTLEELIELTPVDLKPQYTEVQFRKALLPLLKGNKEKIGFETLHQRKDGTTYPVEVHLQLSHFGNKQVFLAMILDITDRKDYTAALEKIVVKRTKELNNTVNQLKEEAKKRKLAEKKTKESLRKEIELNELKTKFLSLVSHEFKTPLSGILTSTSLIAKYPNAEHQEKLNKHLSTIKSKVKYLDNILTDFLSVERLESGKVSYKFTQFPLSKLINEVVYDANMLLKSGQNIRYPKDIDDVLVEFDEKILELALSNLMNNAIKYSPENTEITIQVTHQKDRITIEVIDQGIGIPEKEQKFIFNRYYRAKNALLNQGTGIGLSIAKQHLENLGGLVTFTSIENQGTTFNLQIPQTKEP</sequence>
<dbReference type="EC" id="2.7.13.3" evidence="2"/>
<name>A0A1T5CHX6_9FLAO</name>
<feature type="domain" description="PAC" evidence="10">
    <location>
        <begin position="205"/>
        <end position="258"/>
    </location>
</feature>
<dbReference type="OrthoDB" id="9808408at2"/>
<dbReference type="CDD" id="cd00075">
    <property type="entry name" value="HATPase"/>
    <property type="match status" value="1"/>
</dbReference>
<dbReference type="AlphaFoldDB" id="A0A1T5CHX6"/>
<dbReference type="SMART" id="SM00091">
    <property type="entry name" value="PAS"/>
    <property type="match status" value="3"/>
</dbReference>
<dbReference type="Gene3D" id="3.30.565.10">
    <property type="entry name" value="Histidine kinase-like ATPase, C-terminal domain"/>
    <property type="match status" value="1"/>
</dbReference>
<dbReference type="Gene3D" id="3.30.450.20">
    <property type="entry name" value="PAS domain"/>
    <property type="match status" value="3"/>
</dbReference>
<feature type="domain" description="Histidine kinase" evidence="8">
    <location>
        <begin position="430"/>
        <end position="646"/>
    </location>
</feature>
<feature type="coiled-coil region" evidence="7">
    <location>
        <begin position="383"/>
        <end position="426"/>
    </location>
</feature>
<dbReference type="SUPFAM" id="SSF55785">
    <property type="entry name" value="PYP-like sensor domain (PAS domain)"/>
    <property type="match status" value="3"/>
</dbReference>
<dbReference type="InterPro" id="IPR035965">
    <property type="entry name" value="PAS-like_dom_sf"/>
</dbReference>
<dbReference type="Pfam" id="PF00512">
    <property type="entry name" value="HisKA"/>
    <property type="match status" value="1"/>
</dbReference>
<evidence type="ECO:0000259" key="9">
    <source>
        <dbReference type="PROSITE" id="PS50112"/>
    </source>
</evidence>
<dbReference type="InterPro" id="IPR005467">
    <property type="entry name" value="His_kinase_dom"/>
</dbReference>
<feature type="domain" description="PAC" evidence="10">
    <location>
        <begin position="330"/>
        <end position="380"/>
    </location>
</feature>
<dbReference type="PROSITE" id="PS50109">
    <property type="entry name" value="HIS_KIN"/>
    <property type="match status" value="1"/>
</dbReference>
<dbReference type="InterPro" id="IPR001610">
    <property type="entry name" value="PAC"/>
</dbReference>
<dbReference type="PRINTS" id="PR00344">
    <property type="entry name" value="BCTRLSENSOR"/>
</dbReference>
<dbReference type="Pfam" id="PF02518">
    <property type="entry name" value="HATPase_c"/>
    <property type="match status" value="1"/>
</dbReference>
<evidence type="ECO:0000256" key="5">
    <source>
        <dbReference type="ARBA" id="ARBA00022777"/>
    </source>
</evidence>
<keyword evidence="6" id="KW-0902">Two-component regulatory system</keyword>
<keyword evidence="7" id="KW-0175">Coiled coil</keyword>
<evidence type="ECO:0000259" key="10">
    <source>
        <dbReference type="PROSITE" id="PS50113"/>
    </source>
</evidence>
<dbReference type="PANTHER" id="PTHR43711">
    <property type="entry name" value="TWO-COMPONENT HISTIDINE KINASE"/>
    <property type="match status" value="1"/>
</dbReference>
<keyword evidence="3" id="KW-0597">Phosphoprotein</keyword>
<dbReference type="InterPro" id="IPR004358">
    <property type="entry name" value="Sig_transdc_His_kin-like_C"/>
</dbReference>
<dbReference type="SUPFAM" id="SSF47384">
    <property type="entry name" value="Homodimeric domain of signal transducing histidine kinase"/>
    <property type="match status" value="1"/>
</dbReference>
<dbReference type="SMART" id="SM00388">
    <property type="entry name" value="HisKA"/>
    <property type="match status" value="1"/>
</dbReference>
<dbReference type="SMART" id="SM00086">
    <property type="entry name" value="PAC"/>
    <property type="match status" value="3"/>
</dbReference>
<dbReference type="Pfam" id="PF00989">
    <property type="entry name" value="PAS"/>
    <property type="match status" value="1"/>
</dbReference>
<dbReference type="PROSITE" id="PS50113">
    <property type="entry name" value="PAC"/>
    <property type="match status" value="2"/>
</dbReference>
<dbReference type="InterPro" id="IPR000014">
    <property type="entry name" value="PAS"/>
</dbReference>
<dbReference type="CDD" id="cd00082">
    <property type="entry name" value="HisKA"/>
    <property type="match status" value="1"/>
</dbReference>
<dbReference type="InterPro" id="IPR036097">
    <property type="entry name" value="HisK_dim/P_sf"/>
</dbReference>
<evidence type="ECO:0000259" key="8">
    <source>
        <dbReference type="PROSITE" id="PS50109"/>
    </source>
</evidence>
<evidence type="ECO:0000256" key="1">
    <source>
        <dbReference type="ARBA" id="ARBA00000085"/>
    </source>
</evidence>
<dbReference type="InterPro" id="IPR050736">
    <property type="entry name" value="Sensor_HK_Regulatory"/>
</dbReference>
<feature type="domain" description="PAS" evidence="9">
    <location>
        <begin position="255"/>
        <end position="299"/>
    </location>
</feature>
<dbReference type="Pfam" id="PF13426">
    <property type="entry name" value="PAS_9"/>
    <property type="match status" value="2"/>
</dbReference>
<dbReference type="PANTHER" id="PTHR43711:SF26">
    <property type="entry name" value="SENSOR HISTIDINE KINASE RCSC"/>
    <property type="match status" value="1"/>
</dbReference>
<dbReference type="InterPro" id="IPR003594">
    <property type="entry name" value="HATPase_dom"/>
</dbReference>
<dbReference type="InterPro" id="IPR003661">
    <property type="entry name" value="HisK_dim/P_dom"/>
</dbReference>
<evidence type="ECO:0000313" key="12">
    <source>
        <dbReference type="Proteomes" id="UP000190339"/>
    </source>
</evidence>
<dbReference type="InterPro" id="IPR000700">
    <property type="entry name" value="PAS-assoc_C"/>
</dbReference>
<comment type="catalytic activity">
    <reaction evidence="1">
        <text>ATP + protein L-histidine = ADP + protein N-phospho-L-histidine.</text>
        <dbReference type="EC" id="2.7.13.3"/>
    </reaction>
</comment>
<dbReference type="SMART" id="SM00387">
    <property type="entry name" value="HATPase_c"/>
    <property type="match status" value="1"/>
</dbReference>
<evidence type="ECO:0000313" key="11">
    <source>
        <dbReference type="EMBL" id="SKB59095.1"/>
    </source>
</evidence>
<dbReference type="STRING" id="561365.SAMN05660866_02315"/>
<dbReference type="InterPro" id="IPR036890">
    <property type="entry name" value="HATPase_C_sf"/>
</dbReference>
<dbReference type="NCBIfam" id="TIGR00229">
    <property type="entry name" value="sensory_box"/>
    <property type="match status" value="3"/>
</dbReference>
<protein>
    <recommendedName>
        <fullName evidence="2">histidine kinase</fullName>
        <ecNumber evidence="2">2.7.13.3</ecNumber>
    </recommendedName>
</protein>
<gene>
    <name evidence="11" type="ORF">SAMN05660866_02315</name>
</gene>
<dbReference type="GO" id="GO:0006355">
    <property type="term" value="P:regulation of DNA-templated transcription"/>
    <property type="evidence" value="ECO:0007669"/>
    <property type="project" value="InterPro"/>
</dbReference>
<dbReference type="InterPro" id="IPR013767">
    <property type="entry name" value="PAS_fold"/>
</dbReference>
<evidence type="ECO:0000256" key="3">
    <source>
        <dbReference type="ARBA" id="ARBA00022553"/>
    </source>
</evidence>
<keyword evidence="5" id="KW-0418">Kinase</keyword>
<evidence type="ECO:0000256" key="6">
    <source>
        <dbReference type="ARBA" id="ARBA00023012"/>
    </source>
</evidence>
<evidence type="ECO:0000256" key="2">
    <source>
        <dbReference type="ARBA" id="ARBA00012438"/>
    </source>
</evidence>
<evidence type="ECO:0000256" key="7">
    <source>
        <dbReference type="SAM" id="Coils"/>
    </source>
</evidence>
<reference evidence="12" key="1">
    <citation type="submission" date="2017-02" db="EMBL/GenBank/DDBJ databases">
        <authorList>
            <person name="Varghese N."/>
            <person name="Submissions S."/>
        </authorList>
    </citation>
    <scope>NUCLEOTIDE SEQUENCE [LARGE SCALE GENOMIC DNA]</scope>
    <source>
        <strain evidence="12">DSM 23546</strain>
    </source>
</reference>
<accession>A0A1T5CHX6</accession>
<dbReference type="FunFam" id="3.30.565.10:FF:000006">
    <property type="entry name" value="Sensor histidine kinase WalK"/>
    <property type="match status" value="1"/>
</dbReference>
<dbReference type="Proteomes" id="UP000190339">
    <property type="component" value="Unassembled WGS sequence"/>
</dbReference>
<dbReference type="Gene3D" id="1.10.287.130">
    <property type="match status" value="1"/>
</dbReference>
<keyword evidence="12" id="KW-1185">Reference proteome</keyword>
<proteinExistence type="predicted"/>
<organism evidence="11 12">
    <name type="scientific">Maribacter arcticus</name>
    <dbReference type="NCBI Taxonomy" id="561365"/>
    <lineage>
        <taxon>Bacteria</taxon>
        <taxon>Pseudomonadati</taxon>
        <taxon>Bacteroidota</taxon>
        <taxon>Flavobacteriia</taxon>
        <taxon>Flavobacteriales</taxon>
        <taxon>Flavobacteriaceae</taxon>
        <taxon>Maribacter</taxon>
    </lineage>
</organism>
<dbReference type="SUPFAM" id="SSF55874">
    <property type="entry name" value="ATPase domain of HSP90 chaperone/DNA topoisomerase II/histidine kinase"/>
    <property type="match status" value="1"/>
</dbReference>
<dbReference type="CDD" id="cd00130">
    <property type="entry name" value="PAS"/>
    <property type="match status" value="3"/>
</dbReference>
<dbReference type="RefSeq" id="WP_079512759.1">
    <property type="nucleotide sequence ID" value="NZ_FUYL01000006.1"/>
</dbReference>
<evidence type="ECO:0000256" key="4">
    <source>
        <dbReference type="ARBA" id="ARBA00022679"/>
    </source>
</evidence>
<dbReference type="EMBL" id="FUYL01000006">
    <property type="protein sequence ID" value="SKB59095.1"/>
    <property type="molecule type" value="Genomic_DNA"/>
</dbReference>
<feature type="domain" description="PAS" evidence="9">
    <location>
        <begin position="131"/>
        <end position="204"/>
    </location>
</feature>
<dbReference type="GO" id="GO:0000155">
    <property type="term" value="F:phosphorelay sensor kinase activity"/>
    <property type="evidence" value="ECO:0007669"/>
    <property type="project" value="InterPro"/>
</dbReference>